<feature type="transmembrane region" description="Helical" evidence="21">
    <location>
        <begin position="295"/>
        <end position="316"/>
    </location>
</feature>
<dbReference type="Proteomes" id="UP000197619">
    <property type="component" value="Unassembled WGS sequence"/>
</dbReference>
<dbReference type="GO" id="GO:0016020">
    <property type="term" value="C:membrane"/>
    <property type="evidence" value="ECO:0007669"/>
    <property type="project" value="UniProtKB-SubCell"/>
</dbReference>
<dbReference type="GO" id="GO:0019797">
    <property type="term" value="F:procollagen-proline 3-dioxygenase activity"/>
    <property type="evidence" value="ECO:0007669"/>
    <property type="project" value="UniProtKB-EC"/>
</dbReference>
<dbReference type="InterPro" id="IPR022347">
    <property type="entry name" value="GCR_153/162"/>
</dbReference>
<feature type="region of interest" description="Disordered" evidence="20">
    <location>
        <begin position="1301"/>
        <end position="1360"/>
    </location>
</feature>
<evidence type="ECO:0000256" key="18">
    <source>
        <dbReference type="ARBA" id="ARBA00023136"/>
    </source>
</evidence>
<keyword evidence="18 21" id="KW-0472">Membrane</keyword>
<comment type="caution">
    <text evidence="24">The sequence shown here is derived from an EMBL/GenBank/DDBJ whole genome shotgun (WGS) entry which is preliminary data.</text>
</comment>
<feature type="domain" description="Fe2OG dioxygenase" evidence="23">
    <location>
        <begin position="1105"/>
        <end position="1219"/>
    </location>
</feature>
<evidence type="ECO:0000256" key="9">
    <source>
        <dbReference type="ARBA" id="ARBA00022737"/>
    </source>
</evidence>
<dbReference type="InterPro" id="IPR056585">
    <property type="entry name" value="Leprecan_dom"/>
</dbReference>
<feature type="transmembrane region" description="Helical" evidence="21">
    <location>
        <begin position="130"/>
        <end position="151"/>
    </location>
</feature>
<evidence type="ECO:0000256" key="13">
    <source>
        <dbReference type="ARBA" id="ARBA00022964"/>
    </source>
</evidence>
<evidence type="ECO:0000256" key="10">
    <source>
        <dbReference type="ARBA" id="ARBA00022803"/>
    </source>
</evidence>
<dbReference type="FunFam" id="2.60.120.620:FF:000003">
    <property type="entry name" value="Prolyl 3-hydroxylase 2"/>
    <property type="match status" value="1"/>
</dbReference>
<dbReference type="InterPro" id="IPR011990">
    <property type="entry name" value="TPR-like_helical_dom_sf"/>
</dbReference>
<keyword evidence="15" id="KW-0560">Oxidoreductase</keyword>
<feature type="transmembrane region" description="Helical" evidence="21">
    <location>
        <begin position="15"/>
        <end position="35"/>
    </location>
</feature>
<dbReference type="GO" id="GO:0031418">
    <property type="term" value="F:L-ascorbic acid binding"/>
    <property type="evidence" value="ECO:0007669"/>
    <property type="project" value="UniProtKB-KW"/>
</dbReference>
<feature type="transmembrane region" description="Helical" evidence="21">
    <location>
        <begin position="90"/>
        <end position="109"/>
    </location>
</feature>
<dbReference type="PANTHER" id="PTHR16518">
    <property type="entry name" value="G-PROTEIN COUPLED RECEPTOR 153, 162"/>
    <property type="match status" value="1"/>
</dbReference>
<feature type="transmembrane region" description="Helical" evidence="21">
    <location>
        <begin position="171"/>
        <end position="199"/>
    </location>
</feature>
<evidence type="ECO:0000256" key="16">
    <source>
        <dbReference type="ARBA" id="ARBA00023004"/>
    </source>
</evidence>
<keyword evidence="7" id="KW-0479">Metal-binding</keyword>
<evidence type="ECO:0000256" key="21">
    <source>
        <dbReference type="SAM" id="Phobius"/>
    </source>
</evidence>
<dbReference type="EC" id="1.14.11.7" evidence="5"/>
<evidence type="ECO:0000256" key="15">
    <source>
        <dbReference type="ARBA" id="ARBA00023002"/>
    </source>
</evidence>
<dbReference type="GO" id="GO:0004930">
    <property type="term" value="F:G protein-coupled receptor activity"/>
    <property type="evidence" value="ECO:0007669"/>
    <property type="project" value="InterPro"/>
</dbReference>
<evidence type="ECO:0000256" key="1">
    <source>
        <dbReference type="ARBA" id="ARBA00001961"/>
    </source>
</evidence>
<evidence type="ECO:0000256" key="3">
    <source>
        <dbReference type="ARBA" id="ARBA00004370"/>
    </source>
</evidence>
<name>A0A218VCX0_9PASE</name>
<dbReference type="Gene3D" id="2.60.120.620">
    <property type="entry name" value="q2cbj1_9rhob like domain"/>
    <property type="match status" value="1"/>
</dbReference>
<dbReference type="Gene3D" id="1.25.40.10">
    <property type="entry name" value="Tetratricopeptide repeat domain"/>
    <property type="match status" value="2"/>
</dbReference>
<keyword evidence="19" id="KW-0325">Glycoprotein</keyword>
<keyword evidence="10" id="KW-0802">TPR repeat</keyword>
<dbReference type="InterPro" id="IPR017452">
    <property type="entry name" value="GPCR_Rhodpsn_7TM"/>
</dbReference>
<organism evidence="24 25">
    <name type="scientific">Lonchura striata</name>
    <name type="common">white-rumped munia</name>
    <dbReference type="NCBI Taxonomy" id="40157"/>
    <lineage>
        <taxon>Eukaryota</taxon>
        <taxon>Metazoa</taxon>
        <taxon>Chordata</taxon>
        <taxon>Craniata</taxon>
        <taxon>Vertebrata</taxon>
        <taxon>Euteleostomi</taxon>
        <taxon>Archelosauria</taxon>
        <taxon>Archosauria</taxon>
        <taxon>Dinosauria</taxon>
        <taxon>Saurischia</taxon>
        <taxon>Theropoda</taxon>
        <taxon>Coelurosauria</taxon>
        <taxon>Aves</taxon>
        <taxon>Neognathae</taxon>
        <taxon>Neoaves</taxon>
        <taxon>Telluraves</taxon>
        <taxon>Australaves</taxon>
        <taxon>Passeriformes</taxon>
        <taxon>Passeroidea</taxon>
        <taxon>Estrildidae</taxon>
        <taxon>Estrildinae</taxon>
        <taxon>Lonchura</taxon>
    </lineage>
</organism>
<evidence type="ECO:0000259" key="22">
    <source>
        <dbReference type="PROSITE" id="PS50262"/>
    </source>
</evidence>
<evidence type="ECO:0000256" key="8">
    <source>
        <dbReference type="ARBA" id="ARBA00022729"/>
    </source>
</evidence>
<keyword evidence="12" id="KW-0847">Vitamin C</keyword>
<feature type="compositionally biased region" description="Basic and acidic residues" evidence="20">
    <location>
        <begin position="1301"/>
        <end position="1316"/>
    </location>
</feature>
<keyword evidence="17" id="KW-0175">Coiled coil</keyword>
<keyword evidence="8" id="KW-0732">Signal</keyword>
<feature type="domain" description="G-protein coupled receptors family 1 profile" evidence="22">
    <location>
        <begin position="27"/>
        <end position="315"/>
    </location>
</feature>
<evidence type="ECO:0000256" key="17">
    <source>
        <dbReference type="ARBA" id="ARBA00023054"/>
    </source>
</evidence>
<dbReference type="InterPro" id="IPR022348">
    <property type="entry name" value="GPR162"/>
</dbReference>
<evidence type="ECO:0000256" key="11">
    <source>
        <dbReference type="ARBA" id="ARBA00022824"/>
    </source>
</evidence>
<reference evidence="24 25" key="1">
    <citation type="submission" date="2017-05" db="EMBL/GenBank/DDBJ databases">
        <title>Genome of assembly of the Bengalese finch, Lonchura striata domestica.</title>
        <authorList>
            <person name="Colquitt B.M."/>
            <person name="Brainard M.S."/>
        </authorList>
    </citation>
    <scope>NUCLEOTIDE SEQUENCE [LARGE SCALE GENOMIC DNA]</scope>
    <source>
        <strain evidence="24">White83orange57</strain>
    </source>
</reference>
<keyword evidence="11" id="KW-0256">Endoplasmic reticulum</keyword>
<keyword evidence="9" id="KW-0677">Repeat</keyword>
<dbReference type="InterPro" id="IPR000276">
    <property type="entry name" value="GPCR_Rhodpsn"/>
</dbReference>
<evidence type="ECO:0000259" key="23">
    <source>
        <dbReference type="PROSITE" id="PS51471"/>
    </source>
</evidence>
<dbReference type="Pfam" id="PF13640">
    <property type="entry name" value="2OG-FeII_Oxy_3"/>
    <property type="match status" value="1"/>
</dbReference>
<evidence type="ECO:0000256" key="19">
    <source>
        <dbReference type="ARBA" id="ARBA00023180"/>
    </source>
</evidence>
<evidence type="ECO:0000256" key="7">
    <source>
        <dbReference type="ARBA" id="ARBA00022723"/>
    </source>
</evidence>
<keyword evidence="16" id="KW-0408">Iron</keyword>
<evidence type="ECO:0000256" key="14">
    <source>
        <dbReference type="ARBA" id="ARBA00022989"/>
    </source>
</evidence>
<dbReference type="PRINTS" id="PR01991">
    <property type="entry name" value="GPR153GPR162"/>
</dbReference>
<keyword evidence="13" id="KW-0223">Dioxygenase</keyword>
<sequence>MGDSESESTLHNNSLWWLACGMLALLANSWIILSITAKQQKHKPLELLLCFLAGTHILMAAVPLTTYAVVQLRRESSDYDWNESICKVFVSTYYTLALATCFTVASLSYHRMWMVRWPVNYRLSNAKKQALHAVMGIWMVSFILSTLPSIGWHNNGERYYARGCQFIVSKIGLGFGVCFSLLLLGGIVMGLVCVGITFYQTLWAHRRRRRCHHQRAEEASSCSSSAHTTFNVPAIVVEDVRGKRRSSLDGSESAKTSLQMTNLISAIVFLYDTLTGVPILVVSFFSLRYDTAPTWMVLAVLWCSMVQTLLLPSFIWSCERYRADLRTVWEQCVAIMSEEDTEDDGVCDDYGDGRICKVRFDANGATAAKRDSRDIKLLPMHHMLLPQDKVHYLQVPISRRLSHDETNIFSAHRSAPSFLHKWSSSDDIRISTPRKPGGPGFLPPQLHDYQHRRRPPEDELTTLRQFLEGGLLPRGSSSSACFFRDEITTFIDETPQPTPACSPRHSRLLLASRRDRRLSLGSREEENSDRPRRCSVLGNEVWHLQDGEQAPSMASLLCLSLLAAAAAATSPGRLVPFDLLYADGVRAYLARDWARAAELLQRALHSYAGLRAARRACRAACAREEPFPGGPGWEAALLGPVLRRAGCLQRCLRRRLRPAPSAHRAGRAVRRDFQRREPYNYLQVAFFQLKKLDQAVSAAHTFFVANPQHLQMREDIEKYRRMSGVKSDSFQDLEATPHWALVKSLAQTPLCLNGCGKISRQPSLQGEDKPLQEAYEAGVQHYDADEYLQAVAGLEESLSEALSALEECRALCEGPREDEDEEEKMQPGLYEAIAAHYIQVLKCRQQCVLEIATKPGRISATEDFIPSHLDLLQFAYSQVGNQTLAAECAASYLLFYPTDEPMLEKMKQYRTELGEDAAVTARQNIQHYVQRSLMEKKLIYYAVEHLGETFNDPDLWTPDELIPENLREKHREDQEKQKQETLDMEEREKRGPLPFEGIAVTMDSQQMNGTQRVVFDRVLTESECKDLLRLTKAAGEAGDGYRARRSPHTPHERFEGLTVLKAVQLAQNGDVEWRDAKLLLQASEKSRKIIESYFTPGKKLHFSFTHLVCRRAVDGEQEGRMDLSHPVHADNCLLDPEGQECWKEPPAYVYRDYSGILYLNDDFKGGGLFFTEMDTVTVTAEVRPKCGRLVAFSSGKENPHGVWAVSRGRRCAIALWYTHSQEHAEQVKGHAEGQIQVAPVGSNPTGEQLLGFPLGQSIVQQLGAALGQGVWWTGQPGMRPAGGIGLWSGRERVKAEELMEQRAVEQDQPDGDEHQGTGRSSRSASEARAPRRAGKPADQGQKPGLDRKQHPKVLRARDEF</sequence>
<evidence type="ECO:0000256" key="2">
    <source>
        <dbReference type="ARBA" id="ARBA00001962"/>
    </source>
</evidence>
<gene>
    <name evidence="24" type="primary">GPR162</name>
    <name evidence="24" type="ORF">RLOC_00011997</name>
</gene>
<dbReference type="STRING" id="299123.ENSLSDP00000016890"/>
<dbReference type="Pfam" id="PF00001">
    <property type="entry name" value="7tm_1"/>
    <property type="match status" value="1"/>
</dbReference>
<feature type="transmembrane region" description="Helical" evidence="21">
    <location>
        <begin position="263"/>
        <end position="289"/>
    </location>
</feature>
<evidence type="ECO:0000313" key="24">
    <source>
        <dbReference type="EMBL" id="OWK63937.1"/>
    </source>
</evidence>
<dbReference type="EMBL" id="MUZQ01000007">
    <property type="protein sequence ID" value="OWK63937.1"/>
    <property type="molecule type" value="Genomic_DNA"/>
</dbReference>
<accession>A0A218VCX0</accession>
<keyword evidence="6 21" id="KW-0812">Transmembrane</keyword>
<keyword evidence="25" id="KW-1185">Reference proteome</keyword>
<feature type="region of interest" description="Disordered" evidence="20">
    <location>
        <begin position="966"/>
        <end position="991"/>
    </location>
</feature>
<comment type="cofactor">
    <cofactor evidence="2">
        <name>Fe cation</name>
        <dbReference type="ChEBI" id="CHEBI:24875"/>
    </cofactor>
</comment>
<dbReference type="PROSITE" id="PS50262">
    <property type="entry name" value="G_PROTEIN_RECEP_F1_2"/>
    <property type="match status" value="1"/>
</dbReference>
<keyword evidence="14 21" id="KW-1133">Transmembrane helix</keyword>
<dbReference type="Pfam" id="PF23557">
    <property type="entry name" value="TPR_leprecan"/>
    <property type="match status" value="2"/>
</dbReference>
<evidence type="ECO:0000256" key="12">
    <source>
        <dbReference type="ARBA" id="ARBA00022896"/>
    </source>
</evidence>
<dbReference type="InterPro" id="IPR005123">
    <property type="entry name" value="Oxoglu/Fe-dep_dioxygenase_dom"/>
</dbReference>
<comment type="cofactor">
    <cofactor evidence="1">
        <name>L-ascorbate</name>
        <dbReference type="ChEBI" id="CHEBI:38290"/>
    </cofactor>
</comment>
<feature type="transmembrane region" description="Helical" evidence="21">
    <location>
        <begin position="47"/>
        <end position="70"/>
    </location>
</feature>
<dbReference type="SMART" id="SM00702">
    <property type="entry name" value="P4Hc"/>
    <property type="match status" value="1"/>
</dbReference>
<comment type="subcellular location">
    <subcellularLocation>
        <location evidence="3">Membrane</location>
    </subcellularLocation>
</comment>
<dbReference type="GO" id="GO:0005506">
    <property type="term" value="F:iron ion binding"/>
    <property type="evidence" value="ECO:0007669"/>
    <property type="project" value="InterPro"/>
</dbReference>
<dbReference type="PROSITE" id="PS51471">
    <property type="entry name" value="FE2OG_OXY"/>
    <property type="match status" value="1"/>
</dbReference>
<evidence type="ECO:0000256" key="5">
    <source>
        <dbReference type="ARBA" id="ARBA00012262"/>
    </source>
</evidence>
<protein>
    <recommendedName>
        <fullName evidence="5">procollagen-proline 3-dioxygenase</fullName>
        <ecNumber evidence="5">1.14.11.7</ecNumber>
    </recommendedName>
</protein>
<dbReference type="Gene3D" id="1.20.1070.10">
    <property type="entry name" value="Rhodopsin 7-helix transmembrane proteins"/>
    <property type="match status" value="1"/>
</dbReference>
<evidence type="ECO:0000313" key="25">
    <source>
        <dbReference type="Proteomes" id="UP000197619"/>
    </source>
</evidence>
<dbReference type="InterPro" id="IPR006620">
    <property type="entry name" value="Pro_4_hyd_alph"/>
</dbReference>
<evidence type="ECO:0000256" key="4">
    <source>
        <dbReference type="ARBA" id="ARBA00006487"/>
    </source>
</evidence>
<evidence type="ECO:0000256" key="20">
    <source>
        <dbReference type="SAM" id="MobiDB-lite"/>
    </source>
</evidence>
<dbReference type="SUPFAM" id="SSF81321">
    <property type="entry name" value="Family A G protein-coupled receptor-like"/>
    <property type="match status" value="1"/>
</dbReference>
<keyword evidence="24" id="KW-0675">Receptor</keyword>
<comment type="similarity">
    <text evidence="4">Belongs to the leprecan family.</text>
</comment>
<dbReference type="PANTHER" id="PTHR16518:SF6">
    <property type="entry name" value="G-PROTEIN COUPLED RECEPTOR 162-RELATED"/>
    <property type="match status" value="1"/>
</dbReference>
<proteinExistence type="inferred from homology"/>
<evidence type="ECO:0000256" key="6">
    <source>
        <dbReference type="ARBA" id="ARBA00022692"/>
    </source>
</evidence>
<dbReference type="InterPro" id="IPR044862">
    <property type="entry name" value="Pro_4_hyd_alph_FE2OG_OXY"/>
</dbReference>
<dbReference type="PRINTS" id="PR01993">
    <property type="entry name" value="GPR162"/>
</dbReference>
<dbReference type="CDD" id="cd15906">
    <property type="entry name" value="7tmA_GPR162"/>
    <property type="match status" value="1"/>
</dbReference>